<dbReference type="AlphaFoldDB" id="A0AAV2K9T2"/>
<feature type="region of interest" description="Disordered" evidence="1">
    <location>
        <begin position="440"/>
        <end position="464"/>
    </location>
</feature>
<feature type="region of interest" description="Disordered" evidence="1">
    <location>
        <begin position="493"/>
        <end position="719"/>
    </location>
</feature>
<organism evidence="2 3">
    <name type="scientific">Knipowitschia caucasica</name>
    <name type="common">Caucasian dwarf goby</name>
    <name type="synonym">Pomatoschistus caucasicus</name>
    <dbReference type="NCBI Taxonomy" id="637954"/>
    <lineage>
        <taxon>Eukaryota</taxon>
        <taxon>Metazoa</taxon>
        <taxon>Chordata</taxon>
        <taxon>Craniata</taxon>
        <taxon>Vertebrata</taxon>
        <taxon>Euteleostomi</taxon>
        <taxon>Actinopterygii</taxon>
        <taxon>Neopterygii</taxon>
        <taxon>Teleostei</taxon>
        <taxon>Neoteleostei</taxon>
        <taxon>Acanthomorphata</taxon>
        <taxon>Gobiaria</taxon>
        <taxon>Gobiiformes</taxon>
        <taxon>Gobioidei</taxon>
        <taxon>Gobiidae</taxon>
        <taxon>Gobiinae</taxon>
        <taxon>Knipowitschia</taxon>
    </lineage>
</organism>
<feature type="compositionally biased region" description="Gly residues" evidence="1">
    <location>
        <begin position="27"/>
        <end position="36"/>
    </location>
</feature>
<feature type="compositionally biased region" description="Low complexity" evidence="1">
    <location>
        <begin position="145"/>
        <end position="164"/>
    </location>
</feature>
<reference evidence="2 3" key="1">
    <citation type="submission" date="2024-04" db="EMBL/GenBank/DDBJ databases">
        <authorList>
            <person name="Waldvogel A.-M."/>
            <person name="Schoenle A."/>
        </authorList>
    </citation>
    <scope>NUCLEOTIDE SEQUENCE [LARGE SCALE GENOMIC DNA]</scope>
</reference>
<feature type="compositionally biased region" description="Pro residues" evidence="1">
    <location>
        <begin position="63"/>
        <end position="75"/>
    </location>
</feature>
<keyword evidence="3" id="KW-1185">Reference proteome</keyword>
<feature type="compositionally biased region" description="Polar residues" evidence="1">
    <location>
        <begin position="562"/>
        <end position="575"/>
    </location>
</feature>
<dbReference type="EMBL" id="OZ035838">
    <property type="protein sequence ID" value="CAL1584644.1"/>
    <property type="molecule type" value="Genomic_DNA"/>
</dbReference>
<feature type="compositionally biased region" description="Polar residues" evidence="1">
    <location>
        <begin position="701"/>
        <end position="710"/>
    </location>
</feature>
<dbReference type="Proteomes" id="UP001497482">
    <property type="component" value="Chromosome 16"/>
</dbReference>
<sequence>MRLPPSDIQSGCHLSGGRDYEVPVKCGCGGGCGGGSAPTAGRGLYKPSPANTPEDSTSSRIESPPPPPRPLPPASLPAHSCPSASARGQIVLSPHPQTLSSEDPLDSYSLPAQSQPPQDEDPQPRDFRRYSPPTAQSFCRPTEISQPRFSPSRSIQPRPSQNRSSPPPLMQPAETPGLVPSHPSARAVRSPTEIPPAVPLTITQIPRYRDRPAHPPPTAATAPPPPDPPLASHASRVSKPRLPPAPPHPSLVNRPGANQSRSVYLPQPPIQSFQAVARSPALPATSDQHLPDYSSSHFPLRHMPRLRCAQRLVSCSSRPDTPDIRASAKAEADRVSHLACRVDPQIASCPQDPHPPPAEGKARPRNTPPHPSLSGSQSPPALTSPHPPPTRFLPSPQIQIRAPPQSSPALRYSYALLPRQSQGPQTPRAHLSLDIQQAIPYQDPLPDTPPTPQAHQRPARLRPRHRHCRLAAAATKHRRRLDRTRSALQIAIARSASALHPPPPHVWSTVSRRSAAAPPAADSPPSLLRSPPPASAHRDYILSDRSPRRPSDNWAPAGRYPYQNTLPAPRTSQITSLPRPAPAARRLPCSPASPLHEWLPRTQPPRPSETQTPLSVNSPSCTSHRKRPASRPPPGRYLPALPDRTLADSTPSTPIHIHPSDPSVERKFLPQRSRYHHRNTSTHSPDKRSDSPPPAKVPQLPQLQSVQELKTVTDIHPPD</sequence>
<gene>
    <name evidence="2" type="ORF">KC01_LOCUS14948</name>
</gene>
<feature type="region of interest" description="Disordered" evidence="1">
    <location>
        <begin position="27"/>
        <end position="304"/>
    </location>
</feature>
<feature type="region of interest" description="Disordered" evidence="1">
    <location>
        <begin position="345"/>
        <end position="405"/>
    </location>
</feature>
<evidence type="ECO:0000313" key="3">
    <source>
        <dbReference type="Proteomes" id="UP001497482"/>
    </source>
</evidence>
<feature type="compositionally biased region" description="Low complexity" evidence="1">
    <location>
        <begin position="576"/>
        <end position="594"/>
    </location>
</feature>
<name>A0AAV2K9T2_KNICA</name>
<protein>
    <submittedName>
        <fullName evidence="2">Uncharacterized protein</fullName>
    </submittedName>
</protein>
<feature type="compositionally biased region" description="Polar residues" evidence="1">
    <location>
        <begin position="608"/>
        <end position="622"/>
    </location>
</feature>
<feature type="compositionally biased region" description="Pro residues" evidence="1">
    <location>
        <begin position="214"/>
        <end position="229"/>
    </location>
</feature>
<evidence type="ECO:0000313" key="2">
    <source>
        <dbReference type="EMBL" id="CAL1584644.1"/>
    </source>
</evidence>
<evidence type="ECO:0000256" key="1">
    <source>
        <dbReference type="SAM" id="MobiDB-lite"/>
    </source>
</evidence>
<feature type="compositionally biased region" description="Basic and acidic residues" evidence="1">
    <location>
        <begin position="536"/>
        <end position="551"/>
    </location>
</feature>
<proteinExistence type="predicted"/>
<feature type="compositionally biased region" description="Low complexity" evidence="1">
    <location>
        <begin position="76"/>
        <end position="86"/>
    </location>
</feature>
<feature type="compositionally biased region" description="Polar residues" evidence="1">
    <location>
        <begin position="285"/>
        <end position="297"/>
    </location>
</feature>
<accession>A0AAV2K9T2</accession>
<feature type="compositionally biased region" description="Low complexity" evidence="1">
    <location>
        <begin position="511"/>
        <end position="529"/>
    </location>
</feature>